<gene>
    <name evidence="1" type="ORF">ABNE31_15105</name>
</gene>
<protein>
    <submittedName>
        <fullName evidence="1">DUF6503 family protein</fullName>
    </submittedName>
</protein>
<dbReference type="AlphaFoldDB" id="A0AAU7MX22"/>
<organism evidence="1">
    <name type="scientific">Flagellimonas sp. MMG031</name>
    <dbReference type="NCBI Taxonomy" id="3158549"/>
    <lineage>
        <taxon>Bacteria</taxon>
        <taxon>Pseudomonadati</taxon>
        <taxon>Bacteroidota</taxon>
        <taxon>Flavobacteriia</taxon>
        <taxon>Flavobacteriales</taxon>
        <taxon>Flavobacteriaceae</taxon>
        <taxon>Flagellimonas</taxon>
    </lineage>
</organism>
<dbReference type="KEGG" id="fld:ABNE31_15105"/>
<dbReference type="PROSITE" id="PS51257">
    <property type="entry name" value="PROKAR_LIPOPROTEIN"/>
    <property type="match status" value="1"/>
</dbReference>
<proteinExistence type="predicted"/>
<dbReference type="InterPro" id="IPR045444">
    <property type="entry name" value="DUF6503"/>
</dbReference>
<dbReference type="Pfam" id="PF20113">
    <property type="entry name" value="DUF6503"/>
    <property type="match status" value="1"/>
</dbReference>
<dbReference type="EMBL" id="CP157804">
    <property type="protein sequence ID" value="XBQ22924.1"/>
    <property type="molecule type" value="Genomic_DNA"/>
</dbReference>
<evidence type="ECO:0000313" key="1">
    <source>
        <dbReference type="EMBL" id="XBQ22924.1"/>
    </source>
</evidence>
<name>A0AAU7MX22_9FLAO</name>
<sequence length="269" mass="30700">MNKLTVFLFLLGLVACKQEAKNETNEAPVNEVQESMKSETVYPDALAKVFEAHGGLTQWKVQRTLSYVIPKPNMPETHTIDLWSRKDRIDTEQFSMGFDGEQAWLMNGSGKYEGDVGFYHNLMFYFYAMPFVLADDGIVYSATPDLEYEGKKYPGIQIAYESGVGASSKDEYFIHFDPDTHQMAWLGYTVTYRSGESSDNVKWINYGDWQEVNGLMLPKTITWHKYEGRSILEPVNSVTFEEVTLDGKSKPDAFYVKPEAGEYVTIQMN</sequence>
<accession>A0AAU7MX22</accession>
<reference evidence="1" key="1">
    <citation type="submission" date="2024-05" db="EMBL/GenBank/DDBJ databases">
        <title>Draft Genome Sequences of Flagellimonas sp. MMG031 and Marinobacter sp. MMG032 Isolated from the dinoflagellate Symbiodinium pilosum.</title>
        <authorList>
            <person name="Shikuma N.J."/>
            <person name="Farrell M.V."/>
        </authorList>
    </citation>
    <scope>NUCLEOTIDE SEQUENCE</scope>
    <source>
        <strain evidence="1">MMG031</strain>
    </source>
</reference>
<dbReference type="RefSeq" id="WP_349351734.1">
    <property type="nucleotide sequence ID" value="NZ_CP157804.1"/>
</dbReference>